<feature type="binding site" evidence="7">
    <location>
        <begin position="250"/>
        <end position="251"/>
    </location>
    <ligand>
        <name>FMN</name>
        <dbReference type="ChEBI" id="CHEBI:58210"/>
    </ligand>
</feature>
<feature type="active site" description="Proton acceptor" evidence="6">
    <location>
        <position position="196"/>
    </location>
</feature>
<dbReference type="SUPFAM" id="SSF51395">
    <property type="entry name" value="FMN-linked oxidoreductases"/>
    <property type="match status" value="1"/>
</dbReference>
<evidence type="ECO:0000256" key="3">
    <source>
        <dbReference type="ARBA" id="ARBA00022643"/>
    </source>
</evidence>
<evidence type="ECO:0000313" key="9">
    <source>
        <dbReference type="EMBL" id="CAB3810485.1"/>
    </source>
</evidence>
<comment type="similarity">
    <text evidence="5">Belongs to the FMN-dependent alpha-hydroxy acid dehydrogenase family.</text>
</comment>
<dbReference type="GO" id="GO:0005886">
    <property type="term" value="C:plasma membrane"/>
    <property type="evidence" value="ECO:0007669"/>
    <property type="project" value="TreeGrafter"/>
</dbReference>
<dbReference type="InterPro" id="IPR000262">
    <property type="entry name" value="FMN-dep_DH"/>
</dbReference>
<evidence type="ECO:0000256" key="4">
    <source>
        <dbReference type="ARBA" id="ARBA00023002"/>
    </source>
</evidence>
<proteinExistence type="inferred from homology"/>
<dbReference type="PANTHER" id="PTHR10578">
    <property type="entry name" value="S -2-HYDROXY-ACID OXIDASE-RELATED"/>
    <property type="match status" value="1"/>
</dbReference>
<dbReference type="EMBL" id="CADIKI010000036">
    <property type="protein sequence ID" value="CAB3810485.1"/>
    <property type="molecule type" value="Genomic_DNA"/>
</dbReference>
<keyword evidence="10" id="KW-1185">Reference proteome</keyword>
<keyword evidence="4 9" id="KW-0560">Oxidoreductase</keyword>
<dbReference type="GO" id="GO:0033720">
    <property type="term" value="F:(S)-mandelate dehydrogenase activity"/>
    <property type="evidence" value="ECO:0007669"/>
    <property type="project" value="UniProtKB-EC"/>
</dbReference>
<feature type="binding site" evidence="7">
    <location>
        <position position="47"/>
    </location>
    <ligand>
        <name>glyoxylate</name>
        <dbReference type="ChEBI" id="CHEBI:36655"/>
    </ligand>
</feature>
<dbReference type="PROSITE" id="PS51257">
    <property type="entry name" value="PROKAR_LIPOPROTEIN"/>
    <property type="match status" value="1"/>
</dbReference>
<feature type="binding site" evidence="7">
    <location>
        <position position="82"/>
    </location>
    <ligand>
        <name>glyoxylate</name>
        <dbReference type="ChEBI" id="CHEBI:36655"/>
    </ligand>
</feature>
<feature type="binding site" evidence="7">
    <location>
        <position position="24"/>
    </location>
    <ligand>
        <name>FMN</name>
        <dbReference type="ChEBI" id="CHEBI:58210"/>
    </ligand>
</feature>
<dbReference type="InterPro" id="IPR013785">
    <property type="entry name" value="Aldolase_TIM"/>
</dbReference>
<dbReference type="EC" id="1.1.99.31" evidence="9"/>
<evidence type="ECO:0000256" key="2">
    <source>
        <dbReference type="ARBA" id="ARBA00022630"/>
    </source>
</evidence>
<evidence type="ECO:0000256" key="7">
    <source>
        <dbReference type="PIRSR" id="PIRSR000138-2"/>
    </source>
</evidence>
<dbReference type="GO" id="GO:0009060">
    <property type="term" value="P:aerobic respiration"/>
    <property type="evidence" value="ECO:0007669"/>
    <property type="project" value="TreeGrafter"/>
</dbReference>
<reference evidence="9 10" key="1">
    <citation type="submission" date="2020-04" db="EMBL/GenBank/DDBJ databases">
        <authorList>
            <person name="De Canck E."/>
        </authorList>
    </citation>
    <scope>NUCLEOTIDE SEQUENCE [LARGE SCALE GENOMIC DNA]</scope>
    <source>
        <strain evidence="9 10">LMG 27177</strain>
    </source>
</reference>
<accession>A0A6J5H1I1</accession>
<evidence type="ECO:0000256" key="6">
    <source>
        <dbReference type="PIRSR" id="PIRSR000138-1"/>
    </source>
</evidence>
<name>A0A6J5H1I1_9BURK</name>
<feature type="domain" description="FMN hydroxy acid dehydrogenase" evidence="8">
    <location>
        <begin position="1"/>
        <end position="301"/>
    </location>
</feature>
<evidence type="ECO:0000259" key="8">
    <source>
        <dbReference type="PROSITE" id="PS51349"/>
    </source>
</evidence>
<evidence type="ECO:0000313" key="10">
    <source>
        <dbReference type="Proteomes" id="UP000494252"/>
    </source>
</evidence>
<dbReference type="PIRSF" id="PIRSF000138">
    <property type="entry name" value="Al-hdrx_acd_dh"/>
    <property type="match status" value="1"/>
</dbReference>
<evidence type="ECO:0000256" key="1">
    <source>
        <dbReference type="ARBA" id="ARBA00001917"/>
    </source>
</evidence>
<dbReference type="InterPro" id="IPR012133">
    <property type="entry name" value="Alpha-hydoxy_acid_DH_FMN"/>
</dbReference>
<keyword evidence="2 7" id="KW-0285">Flavoprotein</keyword>
<feature type="binding site" evidence="7">
    <location>
        <position position="196"/>
    </location>
    <ligand>
        <name>glyoxylate</name>
        <dbReference type="ChEBI" id="CHEBI:36655"/>
    </ligand>
</feature>
<dbReference type="PROSITE" id="PS51349">
    <property type="entry name" value="FMN_HYDROXY_ACID_DH_2"/>
    <property type="match status" value="1"/>
</dbReference>
<feature type="binding site" evidence="7">
    <location>
        <position position="73"/>
    </location>
    <ligand>
        <name>FMN</name>
        <dbReference type="ChEBI" id="CHEBI:58210"/>
    </ligand>
</feature>
<dbReference type="GO" id="GO:0004459">
    <property type="term" value="F:L-lactate dehydrogenase (NAD+) activity"/>
    <property type="evidence" value="ECO:0007669"/>
    <property type="project" value="TreeGrafter"/>
</dbReference>
<dbReference type="PANTHER" id="PTHR10578:SF107">
    <property type="entry name" value="2-HYDROXYACID OXIDASE 1"/>
    <property type="match status" value="1"/>
</dbReference>
<feature type="binding site" evidence="7">
    <location>
        <position position="45"/>
    </location>
    <ligand>
        <name>FMN</name>
        <dbReference type="ChEBI" id="CHEBI:58210"/>
    </ligand>
</feature>
<dbReference type="GO" id="GO:0010181">
    <property type="term" value="F:FMN binding"/>
    <property type="evidence" value="ECO:0007669"/>
    <property type="project" value="InterPro"/>
</dbReference>
<feature type="binding site" evidence="7">
    <location>
        <position position="199"/>
    </location>
    <ligand>
        <name>glyoxylate</name>
        <dbReference type="ChEBI" id="CHEBI:36655"/>
    </ligand>
</feature>
<feature type="binding site" evidence="7">
    <location>
        <position position="172"/>
    </location>
    <ligand>
        <name>FMN</name>
        <dbReference type="ChEBI" id="CHEBI:58210"/>
    </ligand>
</feature>
<dbReference type="Gene3D" id="3.20.20.70">
    <property type="entry name" value="Aldolase class I"/>
    <property type="match status" value="1"/>
</dbReference>
<protein>
    <submittedName>
        <fullName evidence="9">(S)-mandelate dehydrogenase</fullName>
        <ecNumber evidence="9">1.1.99.31</ecNumber>
    </submittedName>
</protein>
<dbReference type="AlphaFoldDB" id="A0A6J5H1I1"/>
<organism evidence="9 10">
    <name type="scientific">Paraburkholderia fynbosensis</name>
    <dbReference type="NCBI Taxonomy" id="1200993"/>
    <lineage>
        <taxon>Bacteria</taxon>
        <taxon>Pseudomonadati</taxon>
        <taxon>Pseudomonadota</taxon>
        <taxon>Betaproteobacteria</taxon>
        <taxon>Burkholderiales</taxon>
        <taxon>Burkholderiaceae</taxon>
        <taxon>Paraburkholderia</taxon>
    </lineage>
</organism>
<comment type="cofactor">
    <cofactor evidence="1">
        <name>FMN</name>
        <dbReference type="ChEBI" id="CHEBI:58210"/>
    </cofactor>
</comment>
<gene>
    <name evidence="9" type="primary">mdlB_2</name>
    <name evidence="9" type="ORF">LMG27177_07240</name>
</gene>
<dbReference type="Proteomes" id="UP000494252">
    <property type="component" value="Unassembled WGS sequence"/>
</dbReference>
<dbReference type="PROSITE" id="PS00557">
    <property type="entry name" value="FMN_HYDROXY_ACID_DH_1"/>
    <property type="match status" value="1"/>
</dbReference>
<dbReference type="InterPro" id="IPR037396">
    <property type="entry name" value="FMN_HAD"/>
</dbReference>
<sequence length="327" mass="34985">MWRRGADLMLAQAAATANVPFILSCASISSVESVVGIAGKNVWFQSYATKDPAIGESLLVTAQASGVETLVVTIDVPVTGKRERNLRNGFTRPLKLTPSIVLDGLLHPRWLAKYLANGAKMPMMENWADFLPAGASADEVLAFYGKQTPSDSQSWEKLERIRDRWKGKLILKGVLSPNDAERAFATGVDGLILSNHGGRQFDVAPPPISILPLVRRAVGPNRLVMIDSGIQRGTDILKAIALGADFAFVGRATLYGVIAGGSAGALRALDILRGEIATNMGILGCNKIYEVREKAMVSRAGETLGASSSSRAEIASETNRILSLNTR</sequence>
<keyword evidence="3 7" id="KW-0288">FMN</keyword>
<dbReference type="Pfam" id="PF01070">
    <property type="entry name" value="FMN_dh"/>
    <property type="match status" value="1"/>
</dbReference>
<feature type="binding site" evidence="7">
    <location>
        <position position="194"/>
    </location>
    <ligand>
        <name>FMN</name>
        <dbReference type="ChEBI" id="CHEBI:58210"/>
    </ligand>
</feature>
<dbReference type="CDD" id="cd02809">
    <property type="entry name" value="alpha_hydroxyacid_oxid_FMN"/>
    <property type="match status" value="1"/>
</dbReference>
<evidence type="ECO:0000256" key="5">
    <source>
        <dbReference type="ARBA" id="ARBA00024042"/>
    </source>
</evidence>
<dbReference type="InterPro" id="IPR008259">
    <property type="entry name" value="FMN_hydac_DH_AS"/>
</dbReference>